<protein>
    <submittedName>
        <fullName evidence="1">DUF1272 domain-containing protein</fullName>
    </submittedName>
</protein>
<evidence type="ECO:0000313" key="2">
    <source>
        <dbReference type="Proteomes" id="UP000319411"/>
    </source>
</evidence>
<organism evidence="1 2">
    <name type="scientific">Candidatus Pantoea soli</name>
    <dbReference type="NCBI Taxonomy" id="3098669"/>
    <lineage>
        <taxon>Bacteria</taxon>
        <taxon>Pseudomonadati</taxon>
        <taxon>Pseudomonadota</taxon>
        <taxon>Gammaproteobacteria</taxon>
        <taxon>Enterobacterales</taxon>
        <taxon>Erwiniaceae</taxon>
        <taxon>Pantoea</taxon>
    </lineage>
</organism>
<evidence type="ECO:0000313" key="1">
    <source>
        <dbReference type="EMBL" id="QDY41287.1"/>
    </source>
</evidence>
<sequence length="80" mass="8807">MLELRPNCECCDKDLPPEAVDARICSFECTFCAACADGVLGQRCPNCMGELVRRPVRPAAALQRYPAATRRYRAASGNQE</sequence>
<dbReference type="RefSeq" id="WP_145887684.1">
    <property type="nucleotide sequence ID" value="NZ_CP032702.1"/>
</dbReference>
<dbReference type="InterPro" id="IPR010696">
    <property type="entry name" value="DUF1272"/>
</dbReference>
<dbReference type="AlphaFoldDB" id="A0A518XAQ8"/>
<dbReference type="KEGG" id="pdis:D8B20_04960"/>
<gene>
    <name evidence="1" type="ORF">D8B20_04960</name>
</gene>
<dbReference type="EMBL" id="CP032702">
    <property type="protein sequence ID" value="QDY41287.1"/>
    <property type="molecule type" value="Genomic_DNA"/>
</dbReference>
<name>A0A518XAQ8_9GAMM</name>
<proteinExistence type="predicted"/>
<reference evidence="1 2" key="1">
    <citation type="submission" date="2018-10" db="EMBL/GenBank/DDBJ databases">
        <title>Genome Sequencing of Pantoea dispersa DSM 32899.</title>
        <authorList>
            <person name="Nawrath M."/>
            <person name="Ottenheim C."/>
            <person name="Wilm A."/>
            <person name="Zimmermann W."/>
            <person name="Wu J.C."/>
        </authorList>
    </citation>
    <scope>NUCLEOTIDE SEQUENCE [LARGE SCALE GENOMIC DNA]</scope>
    <source>
        <strain evidence="1 2">DSM 32899</strain>
    </source>
</reference>
<keyword evidence="2" id="KW-1185">Reference proteome</keyword>
<dbReference type="Proteomes" id="UP000319411">
    <property type="component" value="Chromosome"/>
</dbReference>
<accession>A0A518XAQ8</accession>
<dbReference type="OrthoDB" id="9808883at2"/>
<dbReference type="Pfam" id="PF06906">
    <property type="entry name" value="DUF1272"/>
    <property type="match status" value="1"/>
</dbReference>